<gene>
    <name evidence="1" type="ORF">EVAR_24351_1</name>
</gene>
<dbReference type="AlphaFoldDB" id="A0A4C1VJT4"/>
<name>A0A4C1VJT4_EUMVA</name>
<evidence type="ECO:0000313" key="1">
    <source>
        <dbReference type="EMBL" id="GBP39368.1"/>
    </source>
</evidence>
<reference evidence="1 2" key="1">
    <citation type="journal article" date="2019" name="Commun. Biol.">
        <title>The bagworm genome reveals a unique fibroin gene that provides high tensile strength.</title>
        <authorList>
            <person name="Kono N."/>
            <person name="Nakamura H."/>
            <person name="Ohtoshi R."/>
            <person name="Tomita M."/>
            <person name="Numata K."/>
            <person name="Arakawa K."/>
        </authorList>
    </citation>
    <scope>NUCLEOTIDE SEQUENCE [LARGE SCALE GENOMIC DNA]</scope>
</reference>
<sequence length="95" mass="11179">MYGRCLSSTRMHRPTEWKRDRSFRALLARSAQAERDNEPTFRQYPEAPNLRGWTYEKRGALQLCDYKTLLVNLQARMWKAPLDGERVDGAAYIEV</sequence>
<dbReference type="EMBL" id="BGZK01000364">
    <property type="protein sequence ID" value="GBP39368.1"/>
    <property type="molecule type" value="Genomic_DNA"/>
</dbReference>
<keyword evidence="2" id="KW-1185">Reference proteome</keyword>
<dbReference type="Proteomes" id="UP000299102">
    <property type="component" value="Unassembled WGS sequence"/>
</dbReference>
<organism evidence="1 2">
    <name type="scientific">Eumeta variegata</name>
    <name type="common">Bagworm moth</name>
    <name type="synonym">Eumeta japonica</name>
    <dbReference type="NCBI Taxonomy" id="151549"/>
    <lineage>
        <taxon>Eukaryota</taxon>
        <taxon>Metazoa</taxon>
        <taxon>Ecdysozoa</taxon>
        <taxon>Arthropoda</taxon>
        <taxon>Hexapoda</taxon>
        <taxon>Insecta</taxon>
        <taxon>Pterygota</taxon>
        <taxon>Neoptera</taxon>
        <taxon>Endopterygota</taxon>
        <taxon>Lepidoptera</taxon>
        <taxon>Glossata</taxon>
        <taxon>Ditrysia</taxon>
        <taxon>Tineoidea</taxon>
        <taxon>Psychidae</taxon>
        <taxon>Oiketicinae</taxon>
        <taxon>Eumeta</taxon>
    </lineage>
</organism>
<evidence type="ECO:0000313" key="2">
    <source>
        <dbReference type="Proteomes" id="UP000299102"/>
    </source>
</evidence>
<accession>A0A4C1VJT4</accession>
<comment type="caution">
    <text evidence="1">The sequence shown here is derived from an EMBL/GenBank/DDBJ whole genome shotgun (WGS) entry which is preliminary data.</text>
</comment>
<proteinExistence type="predicted"/>
<protein>
    <submittedName>
        <fullName evidence="1">Uncharacterized protein</fullName>
    </submittedName>
</protein>